<evidence type="ECO:0000313" key="2">
    <source>
        <dbReference type="Proteomes" id="UP000253729"/>
    </source>
</evidence>
<accession>A0A3F3PI67</accession>
<proteinExistence type="predicted"/>
<organism evidence="1 2">
    <name type="scientific">Aspergillus welwitschiae</name>
    <dbReference type="NCBI Taxonomy" id="1341132"/>
    <lineage>
        <taxon>Eukaryota</taxon>
        <taxon>Fungi</taxon>
        <taxon>Dikarya</taxon>
        <taxon>Ascomycota</taxon>
        <taxon>Pezizomycotina</taxon>
        <taxon>Eurotiomycetes</taxon>
        <taxon>Eurotiomycetidae</taxon>
        <taxon>Eurotiales</taxon>
        <taxon>Aspergillaceae</taxon>
        <taxon>Aspergillus</taxon>
        <taxon>Aspergillus subgen. Circumdati</taxon>
    </lineage>
</organism>
<evidence type="ECO:0000313" key="1">
    <source>
        <dbReference type="EMBL" id="RDH26473.1"/>
    </source>
</evidence>
<dbReference type="GeneID" id="38136828"/>
<dbReference type="AlphaFoldDB" id="A0A3F3PI67"/>
<protein>
    <submittedName>
        <fullName evidence="1">Uncharacterized protein</fullName>
    </submittedName>
</protein>
<dbReference type="Proteomes" id="UP000253729">
    <property type="component" value="Unassembled WGS sequence"/>
</dbReference>
<dbReference type="RefSeq" id="XP_026619495.1">
    <property type="nucleotide sequence ID" value="XM_026768472.1"/>
</dbReference>
<reference evidence="1 2" key="1">
    <citation type="submission" date="2018-07" db="EMBL/GenBank/DDBJ databases">
        <title>The genomes of Aspergillus section Nigri reveals drivers in fungal speciation.</title>
        <authorList>
            <consortium name="DOE Joint Genome Institute"/>
            <person name="Vesth T.C."/>
            <person name="Nybo J."/>
            <person name="Theobald S."/>
            <person name="Brandl J."/>
            <person name="Frisvad J.C."/>
            <person name="Nielsen K.F."/>
            <person name="Lyhne E.K."/>
            <person name="Kogle M.E."/>
            <person name="Kuo A."/>
            <person name="Riley R."/>
            <person name="Clum A."/>
            <person name="Nolan M."/>
            <person name="Lipzen A."/>
            <person name="Salamov A."/>
            <person name="Henrissat B."/>
            <person name="Wiebenga A."/>
            <person name="De vries R.P."/>
            <person name="Grigoriev I.V."/>
            <person name="Mortensen U.H."/>
            <person name="Andersen M.R."/>
            <person name="Baker S.E."/>
        </authorList>
    </citation>
    <scope>NUCLEOTIDE SEQUENCE [LARGE SCALE GENOMIC DNA]</scope>
    <source>
        <strain evidence="1 2">CBS 139.54b</strain>
    </source>
</reference>
<keyword evidence="2" id="KW-1185">Reference proteome</keyword>
<feature type="non-terminal residue" evidence="1">
    <location>
        <position position="1"/>
    </location>
</feature>
<sequence length="51" mass="5680">IYSQCAGFSVNVYLISLMNYGRCAGQHHPSQCSAIFYRLTQSREIAGQLPV</sequence>
<gene>
    <name evidence="1" type="ORF">BDQ94DRAFT_155497</name>
</gene>
<dbReference type="EMBL" id="KZ852143">
    <property type="protein sequence ID" value="RDH26473.1"/>
    <property type="molecule type" value="Genomic_DNA"/>
</dbReference>
<name>A0A3F3PI67_9EURO</name>